<dbReference type="KEGG" id="clup:CLUP02_04528"/>
<dbReference type="GeneID" id="73338550"/>
<dbReference type="RefSeq" id="XP_049140683.1">
    <property type="nucleotide sequence ID" value="XM_049283540.1"/>
</dbReference>
<name>A0A9Q8SKJ5_9PEZI</name>
<dbReference type="Proteomes" id="UP000830671">
    <property type="component" value="Chromosome 2"/>
</dbReference>
<dbReference type="AlphaFoldDB" id="A0A9Q8SKJ5"/>
<evidence type="ECO:0000313" key="2">
    <source>
        <dbReference type="Proteomes" id="UP000830671"/>
    </source>
</evidence>
<reference evidence="1" key="1">
    <citation type="journal article" date="2021" name="Mol. Plant Microbe Interact.">
        <title>Complete Genome Sequence of the Plant-Pathogenic Fungus Colletotrichum lupini.</title>
        <authorList>
            <person name="Baroncelli R."/>
            <person name="Pensec F."/>
            <person name="Da Lio D."/>
            <person name="Boufleur T."/>
            <person name="Vicente I."/>
            <person name="Sarrocco S."/>
            <person name="Picot A."/>
            <person name="Baraldi E."/>
            <person name="Sukno S."/>
            <person name="Thon M."/>
            <person name="Le Floch G."/>
        </authorList>
    </citation>
    <scope>NUCLEOTIDE SEQUENCE</scope>
    <source>
        <strain evidence="1">IMI 504893</strain>
    </source>
</reference>
<sequence>MDGADGSFGLISGPFVYGLIFSNGKMPMLLKELVIWRSRIKKIQTTLQLIVPSVNNEVIGWLHKNQKHTTPGVRWSSPTQLLIRPSLAYLWGSGRDPELSNGYGRMWWLEFAMVLIIDVADNTVMLSFATTQPQQI</sequence>
<evidence type="ECO:0000313" key="1">
    <source>
        <dbReference type="EMBL" id="UQC79049.1"/>
    </source>
</evidence>
<organism evidence="1 2">
    <name type="scientific">Colletotrichum lupini</name>
    <dbReference type="NCBI Taxonomy" id="145971"/>
    <lineage>
        <taxon>Eukaryota</taxon>
        <taxon>Fungi</taxon>
        <taxon>Dikarya</taxon>
        <taxon>Ascomycota</taxon>
        <taxon>Pezizomycotina</taxon>
        <taxon>Sordariomycetes</taxon>
        <taxon>Hypocreomycetidae</taxon>
        <taxon>Glomerellales</taxon>
        <taxon>Glomerellaceae</taxon>
        <taxon>Colletotrichum</taxon>
        <taxon>Colletotrichum acutatum species complex</taxon>
    </lineage>
</organism>
<dbReference type="EMBL" id="CP019474">
    <property type="protein sequence ID" value="UQC79049.1"/>
    <property type="molecule type" value="Genomic_DNA"/>
</dbReference>
<accession>A0A9Q8SKJ5</accession>
<proteinExistence type="predicted"/>
<protein>
    <submittedName>
        <fullName evidence="1">Uncharacterized protein</fullName>
    </submittedName>
</protein>
<keyword evidence="2" id="KW-1185">Reference proteome</keyword>
<gene>
    <name evidence="1" type="ORF">CLUP02_04528</name>
</gene>